<comment type="caution">
    <text evidence="2">The sequence shown here is derived from an EMBL/GenBank/DDBJ whole genome shotgun (WGS) entry which is preliminary data.</text>
</comment>
<sequence length="52" mass="5832">MTIIQGAKLSGDDPEAYLADIPARIVDHKINRLDERLPWNWVSQSKEAKAVA</sequence>
<organism evidence="2 3">
    <name type="scientific">Salipiger bermudensis (strain DSM 26914 / JCM 13377 / KCTC 12554 / HTCC2601)</name>
    <name type="common">Pelagibaca bermudensis</name>
    <dbReference type="NCBI Taxonomy" id="314265"/>
    <lineage>
        <taxon>Bacteria</taxon>
        <taxon>Pseudomonadati</taxon>
        <taxon>Pseudomonadota</taxon>
        <taxon>Alphaproteobacteria</taxon>
        <taxon>Rhodobacterales</taxon>
        <taxon>Roseobacteraceae</taxon>
        <taxon>Salipiger</taxon>
    </lineage>
</organism>
<keyword evidence="3" id="KW-1185">Reference proteome</keyword>
<name>Q0FPK3_SALBH</name>
<dbReference type="EMBL" id="AATQ01000017">
    <property type="protein sequence ID" value="EAU46210.1"/>
    <property type="molecule type" value="Genomic_DNA"/>
</dbReference>
<evidence type="ECO:0000313" key="3">
    <source>
        <dbReference type="Proteomes" id="UP000006230"/>
    </source>
</evidence>
<accession>Q0FPK3</accession>
<dbReference type="InterPro" id="IPR039552">
    <property type="entry name" value="IS66_C"/>
</dbReference>
<proteinExistence type="predicted"/>
<dbReference type="HOGENOM" id="CLU_023034_8_0_5"/>
<evidence type="ECO:0000259" key="1">
    <source>
        <dbReference type="Pfam" id="PF13817"/>
    </source>
</evidence>
<evidence type="ECO:0000313" key="2">
    <source>
        <dbReference type="EMBL" id="EAU46210.1"/>
    </source>
</evidence>
<dbReference type="STRING" id="314265.R2601_01893"/>
<feature type="domain" description="Transposase IS66 C-terminal" evidence="1">
    <location>
        <begin position="2"/>
        <end position="39"/>
    </location>
</feature>
<reference evidence="2 3" key="1">
    <citation type="journal article" date="2010" name="J. Bacteriol.">
        <title>Genome sequences of Pelagibaca bermudensis HTCC2601T and Maritimibacter alkaliphilus HTCC2654T, the type strains of two marine Roseobacter genera.</title>
        <authorList>
            <person name="Thrash J.C."/>
            <person name="Cho J.C."/>
            <person name="Ferriera S."/>
            <person name="Johnson J."/>
            <person name="Vergin K.L."/>
            <person name="Giovannoni S.J."/>
        </authorList>
    </citation>
    <scope>NUCLEOTIDE SEQUENCE [LARGE SCALE GENOMIC DNA]</scope>
    <source>
        <strain evidence="3">DSM 26914 / JCM 13377 / KCTC 12554 / HTCC2601</strain>
    </source>
</reference>
<dbReference type="Proteomes" id="UP000006230">
    <property type="component" value="Unassembled WGS sequence"/>
</dbReference>
<dbReference type="Pfam" id="PF13817">
    <property type="entry name" value="DDE_Tnp_IS66_C"/>
    <property type="match status" value="1"/>
</dbReference>
<protein>
    <recommendedName>
        <fullName evidence="1">Transposase IS66 C-terminal domain-containing protein</fullName>
    </recommendedName>
</protein>
<gene>
    <name evidence="2" type="ORF">R2601_01893</name>
</gene>
<dbReference type="AlphaFoldDB" id="Q0FPK3"/>